<dbReference type="GO" id="GO:0016787">
    <property type="term" value="F:hydrolase activity"/>
    <property type="evidence" value="ECO:0007669"/>
    <property type="project" value="UniProtKB-KW"/>
</dbReference>
<dbReference type="CDD" id="cd14726">
    <property type="entry name" value="TraB_PrgY-like"/>
    <property type="match status" value="1"/>
</dbReference>
<name>A0A9N8HJQ2_9STRA</name>
<dbReference type="EMBL" id="CAICTM010000677">
    <property type="protein sequence ID" value="CAB9514840.1"/>
    <property type="molecule type" value="Genomic_DNA"/>
</dbReference>
<accession>A0A9N8HJQ2</accession>
<keyword evidence="3" id="KW-1185">Reference proteome</keyword>
<reference evidence="2" key="1">
    <citation type="submission" date="2020-06" db="EMBL/GenBank/DDBJ databases">
        <authorList>
            <consortium name="Plant Systems Biology data submission"/>
        </authorList>
    </citation>
    <scope>NUCLEOTIDE SEQUENCE</scope>
    <source>
        <strain evidence="2">D6</strain>
    </source>
</reference>
<proteinExistence type="predicted"/>
<dbReference type="InterPro" id="IPR046345">
    <property type="entry name" value="TraB_PrgY-like"/>
</dbReference>
<comment type="caution">
    <text evidence="2">The sequence shown here is derived from an EMBL/GenBank/DDBJ whole genome shotgun (WGS) entry which is preliminary data.</text>
</comment>
<dbReference type="OrthoDB" id="48306at2759"/>
<sequence>MSLSLVVTQIGPTTSLLRSNESDNEVYLLGTAHISEASANEAIQLIQLVQPNKVFVELDPVRAARLRATEQQQQQQQGTEEDPLEQAMKDAAQQLAKTTGGALPPALPNPYGGGNNESNFFGDSFKLFYKILHVNDTLREIKAAFSPALLMKLLSAPPTSPQLQALMMDIAQGGLEGLGDATERLKTREHARMISSYMDTTAPEVAHALIHRRDMAMAQNLRKHCGQGKVVAVVGLAHVDGIEKEWEKLSSSTGSRDMSI</sequence>
<dbReference type="InterPro" id="IPR002816">
    <property type="entry name" value="TraB/PrgY/GumN_fam"/>
</dbReference>
<gene>
    <name evidence="2" type="ORF">SEMRO_678_G185890.1</name>
</gene>
<feature type="region of interest" description="Disordered" evidence="1">
    <location>
        <begin position="67"/>
        <end position="86"/>
    </location>
</feature>
<protein>
    <submittedName>
        <fullName evidence="2">Hydrolase, family 31</fullName>
    </submittedName>
</protein>
<evidence type="ECO:0000313" key="3">
    <source>
        <dbReference type="Proteomes" id="UP001153069"/>
    </source>
</evidence>
<keyword evidence="2" id="KW-0378">Hydrolase</keyword>
<dbReference type="PANTHER" id="PTHR21530">
    <property type="entry name" value="PHEROMONE SHUTDOWN PROTEIN"/>
    <property type="match status" value="1"/>
</dbReference>
<dbReference type="AlphaFoldDB" id="A0A9N8HJQ2"/>
<organism evidence="2 3">
    <name type="scientific">Seminavis robusta</name>
    <dbReference type="NCBI Taxonomy" id="568900"/>
    <lineage>
        <taxon>Eukaryota</taxon>
        <taxon>Sar</taxon>
        <taxon>Stramenopiles</taxon>
        <taxon>Ochrophyta</taxon>
        <taxon>Bacillariophyta</taxon>
        <taxon>Bacillariophyceae</taxon>
        <taxon>Bacillariophycidae</taxon>
        <taxon>Naviculales</taxon>
        <taxon>Naviculaceae</taxon>
        <taxon>Seminavis</taxon>
    </lineage>
</organism>
<dbReference type="Pfam" id="PF01963">
    <property type="entry name" value="TraB_PrgY_gumN"/>
    <property type="match status" value="2"/>
</dbReference>
<evidence type="ECO:0000313" key="2">
    <source>
        <dbReference type="EMBL" id="CAB9514840.1"/>
    </source>
</evidence>
<dbReference type="Proteomes" id="UP001153069">
    <property type="component" value="Unassembled WGS sequence"/>
</dbReference>
<dbReference type="PANTHER" id="PTHR21530:SF7">
    <property type="entry name" value="TRAB DOMAIN-CONTAINING PROTEIN"/>
    <property type="match status" value="1"/>
</dbReference>
<evidence type="ECO:0000256" key="1">
    <source>
        <dbReference type="SAM" id="MobiDB-lite"/>
    </source>
</evidence>